<protein>
    <submittedName>
        <fullName evidence="2">Uncharacterized protein</fullName>
    </submittedName>
</protein>
<proteinExistence type="predicted"/>
<evidence type="ECO:0000313" key="3">
    <source>
        <dbReference type="Proteomes" id="UP000324222"/>
    </source>
</evidence>
<comment type="caution">
    <text evidence="2">The sequence shown here is derived from an EMBL/GenBank/DDBJ whole genome shotgun (WGS) entry which is preliminary data.</text>
</comment>
<dbReference type="AlphaFoldDB" id="A0A5B7FYV1"/>
<keyword evidence="3" id="KW-1185">Reference proteome</keyword>
<reference evidence="2 3" key="1">
    <citation type="submission" date="2019-05" db="EMBL/GenBank/DDBJ databases">
        <title>Another draft genome of Portunus trituberculatus and its Hox gene families provides insights of decapod evolution.</title>
        <authorList>
            <person name="Jeong J.-H."/>
            <person name="Song I."/>
            <person name="Kim S."/>
            <person name="Choi T."/>
            <person name="Kim D."/>
            <person name="Ryu S."/>
            <person name="Kim W."/>
        </authorList>
    </citation>
    <scope>NUCLEOTIDE SEQUENCE [LARGE SCALE GENOMIC DNA]</scope>
    <source>
        <tissue evidence="2">Muscle</tissue>
    </source>
</reference>
<sequence>MPHPKIDMTDMNTVRKGGTKKGGMSLHGLKHAVSRAWEMLQHPRLRNIFSPHEHPLSVLLQISLMNCADLFGKVPGGMDEIPTPISVVRQKPTWRRYLADFWN</sequence>
<name>A0A5B7FYV1_PORTR</name>
<feature type="region of interest" description="Disordered" evidence="1">
    <location>
        <begin position="1"/>
        <end position="25"/>
    </location>
</feature>
<dbReference type="Proteomes" id="UP000324222">
    <property type="component" value="Unassembled WGS sequence"/>
</dbReference>
<evidence type="ECO:0000313" key="2">
    <source>
        <dbReference type="EMBL" id="MPC50475.1"/>
    </source>
</evidence>
<accession>A0A5B7FYV1</accession>
<organism evidence="2 3">
    <name type="scientific">Portunus trituberculatus</name>
    <name type="common">Swimming crab</name>
    <name type="synonym">Neptunus trituberculatus</name>
    <dbReference type="NCBI Taxonomy" id="210409"/>
    <lineage>
        <taxon>Eukaryota</taxon>
        <taxon>Metazoa</taxon>
        <taxon>Ecdysozoa</taxon>
        <taxon>Arthropoda</taxon>
        <taxon>Crustacea</taxon>
        <taxon>Multicrustacea</taxon>
        <taxon>Malacostraca</taxon>
        <taxon>Eumalacostraca</taxon>
        <taxon>Eucarida</taxon>
        <taxon>Decapoda</taxon>
        <taxon>Pleocyemata</taxon>
        <taxon>Brachyura</taxon>
        <taxon>Eubrachyura</taxon>
        <taxon>Portunoidea</taxon>
        <taxon>Portunidae</taxon>
        <taxon>Portuninae</taxon>
        <taxon>Portunus</taxon>
    </lineage>
</organism>
<evidence type="ECO:0000256" key="1">
    <source>
        <dbReference type="SAM" id="MobiDB-lite"/>
    </source>
</evidence>
<gene>
    <name evidence="2" type="ORF">E2C01_044303</name>
</gene>
<dbReference type="EMBL" id="VSRR010009526">
    <property type="protein sequence ID" value="MPC50475.1"/>
    <property type="molecule type" value="Genomic_DNA"/>
</dbReference>